<sequence>MKKVFPFKIALFCLCFFCLTFLSMAQNSEQFQIDSLQKQNRIESNQEQLVDNYNQMAYLFGGISIDSSLRYSQKGMLLAQKINYDHGLAVSHLYTARALIQDAKLKPAMENFNKALSQFIQEKDSVNLLDCYSGMSYLASYESNQLKSLNYNLKALEIAEKLKDTTSLSVCCNNIGAIYKRLDNYELALNYFQKSIALEQNSTNVGDLAISYSNIGVLKVENQKFKEAKSDYLKIKSLLPKIDSKYVLSYLYLSLSGYYNGINNFDSTKYYIDKASEICIKNNYQHILARAYRKQGEMLFKQKKYSESIHVLDKCLKLSDSIGVQEEYPEIYKMSAKAYSQIGDHKQAYKSLQKANNAIDSLKSEKVAEYLVEFEEQKAKNEIEKQQLELALKNQQAENAAIIMKNKYTLALLAIVILILSIAIVAFYFLRSKKNNIILKSQHKLINEQKLLLEDNIKKLEVSEENLQKLNATKDKFFSIIAHDLKSPFTAIIGFNNELAHHYNDYNDDERLEMINHVGDASKSTYSLLENLLTWSRSQSGFISLNKEVHLIKNLVEEGILPNMAAAEIKKINVLNNIDDAQTVWADKETIKIVVSNLFNNAIKFSNTGGVITLTGKLKNGVFEICIRDTGIGMSEQIMNNLFMIEKNIQRVGTNEEKGTGLGLILCQEFVRKNDGQIWAKSKVGVGTEMYFSLPVNKNK</sequence>
<dbReference type="InterPro" id="IPR003661">
    <property type="entry name" value="HisK_dim/P_dom"/>
</dbReference>
<keyword evidence="9" id="KW-0812">Transmembrane</keyword>
<evidence type="ECO:0000259" key="11">
    <source>
        <dbReference type="PROSITE" id="PS50109"/>
    </source>
</evidence>
<comment type="caution">
    <text evidence="12">The sequence shown here is derived from an EMBL/GenBank/DDBJ whole genome shotgun (WGS) entry which is preliminary data.</text>
</comment>
<comment type="catalytic activity">
    <reaction evidence="1">
        <text>ATP + protein L-histidine = ADP + protein N-phospho-L-histidine.</text>
        <dbReference type="EC" id="2.7.13.3"/>
    </reaction>
</comment>
<organism evidence="12 13">
    <name type="scientific">Labilibaculum manganireducens</name>
    <dbReference type="NCBI Taxonomy" id="1940525"/>
    <lineage>
        <taxon>Bacteria</taxon>
        <taxon>Pseudomonadati</taxon>
        <taxon>Bacteroidota</taxon>
        <taxon>Bacteroidia</taxon>
        <taxon>Marinilabiliales</taxon>
        <taxon>Marinifilaceae</taxon>
        <taxon>Labilibaculum</taxon>
    </lineage>
</organism>
<dbReference type="InterPro" id="IPR036097">
    <property type="entry name" value="HisK_dim/P_sf"/>
</dbReference>
<evidence type="ECO:0000256" key="3">
    <source>
        <dbReference type="ARBA" id="ARBA00022553"/>
    </source>
</evidence>
<keyword evidence="3" id="KW-0597">Phosphoprotein</keyword>
<keyword evidence="8" id="KW-0175">Coiled coil</keyword>
<dbReference type="EMBL" id="MVDE01000011">
    <property type="protein sequence ID" value="PKQ66928.1"/>
    <property type="molecule type" value="Genomic_DNA"/>
</dbReference>
<evidence type="ECO:0000256" key="10">
    <source>
        <dbReference type="SAM" id="SignalP"/>
    </source>
</evidence>
<evidence type="ECO:0000256" key="9">
    <source>
        <dbReference type="SAM" id="Phobius"/>
    </source>
</evidence>
<dbReference type="Gene3D" id="3.30.565.10">
    <property type="entry name" value="Histidine kinase-like ATPase, C-terminal domain"/>
    <property type="match status" value="1"/>
</dbReference>
<feature type="repeat" description="TPR" evidence="7">
    <location>
        <begin position="169"/>
        <end position="202"/>
    </location>
</feature>
<dbReference type="SUPFAM" id="SSF55874">
    <property type="entry name" value="ATPase domain of HSP90 chaperone/DNA topoisomerase II/histidine kinase"/>
    <property type="match status" value="1"/>
</dbReference>
<keyword evidence="5" id="KW-0418">Kinase</keyword>
<dbReference type="SUPFAM" id="SSF48452">
    <property type="entry name" value="TPR-like"/>
    <property type="match status" value="2"/>
</dbReference>
<dbReference type="PANTHER" id="PTHR43711:SF31">
    <property type="entry name" value="HISTIDINE KINASE"/>
    <property type="match status" value="1"/>
</dbReference>
<keyword evidence="6" id="KW-0902">Two-component regulatory system</keyword>
<evidence type="ECO:0000256" key="7">
    <source>
        <dbReference type="PROSITE-ProRule" id="PRU00339"/>
    </source>
</evidence>
<dbReference type="EC" id="2.7.13.3" evidence="2"/>
<feature type="repeat" description="TPR" evidence="7">
    <location>
        <begin position="289"/>
        <end position="322"/>
    </location>
</feature>
<keyword evidence="7" id="KW-0802">TPR repeat</keyword>
<dbReference type="Pfam" id="PF00512">
    <property type="entry name" value="HisKA"/>
    <property type="match status" value="1"/>
</dbReference>
<dbReference type="CDD" id="cd00082">
    <property type="entry name" value="HisKA"/>
    <property type="match status" value="1"/>
</dbReference>
<evidence type="ECO:0000256" key="6">
    <source>
        <dbReference type="ARBA" id="ARBA00023012"/>
    </source>
</evidence>
<feature type="coiled-coil region" evidence="8">
    <location>
        <begin position="345"/>
        <end position="405"/>
    </location>
</feature>
<dbReference type="InterPro" id="IPR011990">
    <property type="entry name" value="TPR-like_helical_dom_sf"/>
</dbReference>
<evidence type="ECO:0000256" key="4">
    <source>
        <dbReference type="ARBA" id="ARBA00022679"/>
    </source>
</evidence>
<dbReference type="SMART" id="SM00028">
    <property type="entry name" value="TPR"/>
    <property type="match status" value="5"/>
</dbReference>
<dbReference type="AlphaFoldDB" id="A0A2N3I9I5"/>
<dbReference type="Proteomes" id="UP000233618">
    <property type="component" value="Unassembled WGS sequence"/>
</dbReference>
<name>A0A2N3I9I5_9BACT</name>
<dbReference type="InterPro" id="IPR003594">
    <property type="entry name" value="HATPase_dom"/>
</dbReference>
<evidence type="ECO:0000256" key="8">
    <source>
        <dbReference type="SAM" id="Coils"/>
    </source>
</evidence>
<dbReference type="PROSITE" id="PS50109">
    <property type="entry name" value="HIS_KIN"/>
    <property type="match status" value="1"/>
</dbReference>
<feature type="chain" id="PRO_5014716638" description="histidine kinase" evidence="10">
    <location>
        <begin position="26"/>
        <end position="700"/>
    </location>
</feature>
<dbReference type="Gene3D" id="1.25.40.10">
    <property type="entry name" value="Tetratricopeptide repeat domain"/>
    <property type="match status" value="2"/>
</dbReference>
<reference evidence="12 13" key="1">
    <citation type="journal article" date="2017" name="Front. Microbiol.">
        <title>Labilibaculum manganireducens gen. nov., sp. nov. and Labilibaculum filiforme sp. nov., Novel Bacteroidetes Isolated from Subsurface Sediments of the Baltic Sea.</title>
        <authorList>
            <person name="Vandieken V."/>
            <person name="Marshall I.P."/>
            <person name="Niemann H."/>
            <person name="Engelen B."/>
            <person name="Cypionka H."/>
        </authorList>
    </citation>
    <scope>NUCLEOTIDE SEQUENCE [LARGE SCALE GENOMIC DNA]</scope>
    <source>
        <strain evidence="12 13">59.10-2M</strain>
    </source>
</reference>
<proteinExistence type="predicted"/>
<gene>
    <name evidence="12" type="ORF">BZG01_08990</name>
</gene>
<evidence type="ECO:0000313" key="13">
    <source>
        <dbReference type="Proteomes" id="UP000233618"/>
    </source>
</evidence>
<dbReference type="InterPro" id="IPR005467">
    <property type="entry name" value="His_kinase_dom"/>
</dbReference>
<dbReference type="SUPFAM" id="SSF47384">
    <property type="entry name" value="Homodimeric domain of signal transducing histidine kinase"/>
    <property type="match status" value="1"/>
</dbReference>
<dbReference type="SMART" id="SM00388">
    <property type="entry name" value="HisKA"/>
    <property type="match status" value="1"/>
</dbReference>
<feature type="signal peptide" evidence="10">
    <location>
        <begin position="1"/>
        <end position="25"/>
    </location>
</feature>
<dbReference type="PRINTS" id="PR00344">
    <property type="entry name" value="BCTRLSENSOR"/>
</dbReference>
<keyword evidence="9" id="KW-0472">Membrane</keyword>
<protein>
    <recommendedName>
        <fullName evidence="2">histidine kinase</fullName>
        <ecNumber evidence="2">2.7.13.3</ecNumber>
    </recommendedName>
</protein>
<dbReference type="Pfam" id="PF13181">
    <property type="entry name" value="TPR_8"/>
    <property type="match status" value="1"/>
</dbReference>
<evidence type="ECO:0000313" key="12">
    <source>
        <dbReference type="EMBL" id="PKQ66928.1"/>
    </source>
</evidence>
<dbReference type="SMART" id="SM00387">
    <property type="entry name" value="HATPase_c"/>
    <property type="match status" value="1"/>
</dbReference>
<dbReference type="PROSITE" id="PS50005">
    <property type="entry name" value="TPR"/>
    <property type="match status" value="2"/>
</dbReference>
<evidence type="ECO:0000256" key="1">
    <source>
        <dbReference type="ARBA" id="ARBA00000085"/>
    </source>
</evidence>
<keyword evidence="10" id="KW-0732">Signal</keyword>
<dbReference type="PANTHER" id="PTHR43711">
    <property type="entry name" value="TWO-COMPONENT HISTIDINE KINASE"/>
    <property type="match status" value="1"/>
</dbReference>
<evidence type="ECO:0000256" key="5">
    <source>
        <dbReference type="ARBA" id="ARBA00022777"/>
    </source>
</evidence>
<feature type="domain" description="Histidine kinase" evidence="11">
    <location>
        <begin position="480"/>
        <end position="698"/>
    </location>
</feature>
<keyword evidence="9" id="KW-1133">Transmembrane helix</keyword>
<dbReference type="InterPro" id="IPR050736">
    <property type="entry name" value="Sensor_HK_Regulatory"/>
</dbReference>
<dbReference type="InterPro" id="IPR004358">
    <property type="entry name" value="Sig_transdc_His_kin-like_C"/>
</dbReference>
<dbReference type="InterPro" id="IPR036890">
    <property type="entry name" value="HATPase_C_sf"/>
</dbReference>
<dbReference type="Pfam" id="PF02518">
    <property type="entry name" value="HATPase_c"/>
    <property type="match status" value="1"/>
</dbReference>
<dbReference type="GO" id="GO:0000155">
    <property type="term" value="F:phosphorelay sensor kinase activity"/>
    <property type="evidence" value="ECO:0007669"/>
    <property type="project" value="InterPro"/>
</dbReference>
<evidence type="ECO:0000256" key="2">
    <source>
        <dbReference type="ARBA" id="ARBA00012438"/>
    </source>
</evidence>
<dbReference type="InterPro" id="IPR019734">
    <property type="entry name" value="TPR_rpt"/>
</dbReference>
<dbReference type="Gene3D" id="1.10.287.130">
    <property type="match status" value="1"/>
</dbReference>
<keyword evidence="4" id="KW-0808">Transferase</keyword>
<accession>A0A2N3I9I5</accession>
<feature type="transmembrane region" description="Helical" evidence="9">
    <location>
        <begin position="408"/>
        <end position="430"/>
    </location>
</feature>
<keyword evidence="13" id="KW-1185">Reference proteome</keyword>